<organism evidence="10 11">
    <name type="scientific">Leucosporidium creatinivorum</name>
    <dbReference type="NCBI Taxonomy" id="106004"/>
    <lineage>
        <taxon>Eukaryota</taxon>
        <taxon>Fungi</taxon>
        <taxon>Dikarya</taxon>
        <taxon>Basidiomycota</taxon>
        <taxon>Pucciniomycotina</taxon>
        <taxon>Microbotryomycetes</taxon>
        <taxon>Leucosporidiales</taxon>
        <taxon>Leucosporidium</taxon>
    </lineage>
</organism>
<keyword evidence="3 9" id="KW-0812">Transmembrane</keyword>
<feature type="transmembrane region" description="Helical" evidence="9">
    <location>
        <begin position="190"/>
        <end position="207"/>
    </location>
</feature>
<dbReference type="OrthoDB" id="187171at2759"/>
<keyword evidence="5 9" id="KW-1133">Transmembrane helix</keyword>
<proteinExistence type="inferred from homology"/>
<feature type="binding site" evidence="7">
    <location>
        <position position="29"/>
    </location>
    <ligand>
        <name>Ca(2+)</name>
        <dbReference type="ChEBI" id="CHEBI:29108"/>
    </ligand>
</feature>
<keyword evidence="8" id="KW-0862">Zinc</keyword>
<sequence length="301" mass="34344">MATERHLTRWNKEDAGRTGYWGPSTSSIDWCEANYEHTQYIAECFNTVSNVAFVALACYGIFRAIEQKLPRRFAAGHAAVALIGVGSALFHMTLQYSWQLGDELPMIYASAFITWIVFDTKPINSPLNLAIPFGLLAFNIFFTVAYLTFPNPVYHEVTYGFLVVATTARGAYLLFTRLQDHPLNREVRRLQFWGSASFLLAFAIWNWDNLACNRFVTPWKAAIGAPWSWVLEGHAWWHIFTGLGCYSVIVAMCALTLAIRDSPDHFELRYTLRFIAWVSRTPEGWQALEDAKPSERRPLLN</sequence>
<dbReference type="GO" id="GO:0046513">
    <property type="term" value="P:ceramide biosynthetic process"/>
    <property type="evidence" value="ECO:0007669"/>
    <property type="project" value="TreeGrafter"/>
</dbReference>
<dbReference type="AlphaFoldDB" id="A0A1Y2EQK1"/>
<feature type="transmembrane region" description="Helical" evidence="9">
    <location>
        <begin position="74"/>
        <end position="98"/>
    </location>
</feature>
<dbReference type="EMBL" id="MCGR01000046">
    <property type="protein sequence ID" value="ORY73446.1"/>
    <property type="molecule type" value="Genomic_DNA"/>
</dbReference>
<comment type="cofactor">
    <cofactor evidence="8">
        <name>Zn(2+)</name>
        <dbReference type="ChEBI" id="CHEBI:29105"/>
    </cofactor>
</comment>
<dbReference type="GO" id="GO:0046872">
    <property type="term" value="F:metal ion binding"/>
    <property type="evidence" value="ECO:0007669"/>
    <property type="project" value="UniProtKB-KW"/>
</dbReference>
<comment type="similarity">
    <text evidence="2">Belongs to the alkaline ceramidase family.</text>
</comment>
<keyword evidence="7" id="KW-0479">Metal-binding</keyword>
<evidence type="ECO:0000256" key="6">
    <source>
        <dbReference type="ARBA" id="ARBA00023136"/>
    </source>
</evidence>
<evidence type="ECO:0000256" key="7">
    <source>
        <dbReference type="PIRSR" id="PIRSR608901-1"/>
    </source>
</evidence>
<evidence type="ECO:0000256" key="9">
    <source>
        <dbReference type="SAM" id="Phobius"/>
    </source>
</evidence>
<dbReference type="InParanoid" id="A0A1Y2EQK1"/>
<gene>
    <name evidence="10" type="ORF">BCR35DRAFT_307198</name>
</gene>
<comment type="subcellular location">
    <subcellularLocation>
        <location evidence="1">Membrane</location>
        <topology evidence="1">Multi-pass membrane protein</topology>
    </subcellularLocation>
</comment>
<feature type="binding site" evidence="7">
    <location>
        <position position="32"/>
    </location>
    <ligand>
        <name>Ca(2+)</name>
        <dbReference type="ChEBI" id="CHEBI:29108"/>
    </ligand>
</feature>
<evidence type="ECO:0000313" key="10">
    <source>
        <dbReference type="EMBL" id="ORY73446.1"/>
    </source>
</evidence>
<dbReference type="PANTHER" id="PTHR46187:SF3">
    <property type="entry name" value="ALKALINE CERAMIDASE 3"/>
    <property type="match status" value="1"/>
</dbReference>
<evidence type="ECO:0000256" key="5">
    <source>
        <dbReference type="ARBA" id="ARBA00022989"/>
    </source>
</evidence>
<keyword evidence="4" id="KW-0378">Hydrolase</keyword>
<feature type="transmembrane region" description="Helical" evidence="9">
    <location>
        <begin position="235"/>
        <end position="259"/>
    </location>
</feature>
<dbReference type="PANTHER" id="PTHR46187">
    <property type="entry name" value="ALKALINE CERAMIDASE 3"/>
    <property type="match status" value="1"/>
</dbReference>
<keyword evidence="11" id="KW-1185">Reference proteome</keyword>
<feature type="transmembrane region" description="Helical" evidence="9">
    <location>
        <begin position="127"/>
        <end position="147"/>
    </location>
</feature>
<evidence type="ECO:0000256" key="1">
    <source>
        <dbReference type="ARBA" id="ARBA00004141"/>
    </source>
</evidence>
<name>A0A1Y2EQK1_9BASI</name>
<comment type="caution">
    <text evidence="10">The sequence shown here is derived from an EMBL/GenBank/DDBJ whole genome shotgun (WGS) entry which is preliminary data.</text>
</comment>
<evidence type="ECO:0000256" key="2">
    <source>
        <dbReference type="ARBA" id="ARBA00009780"/>
    </source>
</evidence>
<feature type="binding site" evidence="8">
    <location>
        <position position="234"/>
    </location>
    <ligand>
        <name>Zn(2+)</name>
        <dbReference type="ChEBI" id="CHEBI:29105"/>
        <note>catalytic</note>
    </ligand>
</feature>
<evidence type="ECO:0000313" key="11">
    <source>
        <dbReference type="Proteomes" id="UP000193467"/>
    </source>
</evidence>
<feature type="binding site" evidence="8">
    <location>
        <position position="91"/>
    </location>
    <ligand>
        <name>Zn(2+)</name>
        <dbReference type="ChEBI" id="CHEBI:29105"/>
        <note>catalytic</note>
    </ligand>
</feature>
<feature type="binding site" evidence="7">
    <location>
        <position position="30"/>
    </location>
    <ligand>
        <name>Ca(2+)</name>
        <dbReference type="ChEBI" id="CHEBI:29108"/>
    </ligand>
</feature>
<dbReference type="Proteomes" id="UP000193467">
    <property type="component" value="Unassembled WGS sequence"/>
</dbReference>
<accession>A0A1Y2EQK1</accession>
<protein>
    <submittedName>
        <fullName evidence="10">Ceramidase</fullName>
    </submittedName>
</protein>
<dbReference type="STRING" id="106004.A0A1Y2EQK1"/>
<dbReference type="GO" id="GO:0005789">
    <property type="term" value="C:endoplasmic reticulum membrane"/>
    <property type="evidence" value="ECO:0007669"/>
    <property type="project" value="TreeGrafter"/>
</dbReference>
<keyword evidence="7" id="KW-0106">Calcium</keyword>
<feature type="binding site" evidence="7">
    <location>
        <position position="34"/>
    </location>
    <ligand>
        <name>Ca(2+)</name>
        <dbReference type="ChEBI" id="CHEBI:29108"/>
    </ligand>
</feature>
<reference evidence="10 11" key="1">
    <citation type="submission" date="2016-07" db="EMBL/GenBank/DDBJ databases">
        <title>Pervasive Adenine N6-methylation of Active Genes in Fungi.</title>
        <authorList>
            <consortium name="DOE Joint Genome Institute"/>
            <person name="Mondo S.J."/>
            <person name="Dannebaum R.O."/>
            <person name="Kuo R.C."/>
            <person name="Labutti K."/>
            <person name="Haridas S."/>
            <person name="Kuo A."/>
            <person name="Salamov A."/>
            <person name="Ahrendt S.R."/>
            <person name="Lipzen A."/>
            <person name="Sullivan W."/>
            <person name="Andreopoulos W.B."/>
            <person name="Clum A."/>
            <person name="Lindquist E."/>
            <person name="Daum C."/>
            <person name="Ramamoorthy G.K."/>
            <person name="Gryganskyi A."/>
            <person name="Culley D."/>
            <person name="Magnuson J.K."/>
            <person name="James T.Y."/>
            <person name="O'Malley M.A."/>
            <person name="Stajich J.E."/>
            <person name="Spatafora J.W."/>
            <person name="Visel A."/>
            <person name="Grigoriev I.V."/>
        </authorList>
    </citation>
    <scope>NUCLEOTIDE SEQUENCE [LARGE SCALE GENOMIC DNA]</scope>
    <source>
        <strain evidence="10 11">62-1032</strain>
    </source>
</reference>
<feature type="binding site" evidence="7">
    <location>
        <position position="43"/>
    </location>
    <ligand>
        <name>Ca(2+)</name>
        <dbReference type="ChEBI" id="CHEBI:29108"/>
    </ligand>
</feature>
<feature type="transmembrane region" description="Helical" evidence="9">
    <location>
        <begin position="159"/>
        <end position="178"/>
    </location>
</feature>
<evidence type="ECO:0000256" key="4">
    <source>
        <dbReference type="ARBA" id="ARBA00022801"/>
    </source>
</evidence>
<evidence type="ECO:0000256" key="8">
    <source>
        <dbReference type="PIRSR" id="PIRSR608901-2"/>
    </source>
</evidence>
<dbReference type="InterPro" id="IPR008901">
    <property type="entry name" value="ACER"/>
</dbReference>
<feature type="binding site" evidence="8">
    <location>
        <position position="238"/>
    </location>
    <ligand>
        <name>Zn(2+)</name>
        <dbReference type="ChEBI" id="CHEBI:29105"/>
        <note>catalytic</note>
    </ligand>
</feature>
<dbReference type="GO" id="GO:0046514">
    <property type="term" value="P:ceramide catabolic process"/>
    <property type="evidence" value="ECO:0007669"/>
    <property type="project" value="TreeGrafter"/>
</dbReference>
<keyword evidence="6 9" id="KW-0472">Membrane</keyword>
<evidence type="ECO:0000256" key="3">
    <source>
        <dbReference type="ARBA" id="ARBA00022692"/>
    </source>
</evidence>
<feature type="transmembrane region" description="Helical" evidence="9">
    <location>
        <begin position="104"/>
        <end position="120"/>
    </location>
</feature>
<dbReference type="GO" id="GO:0016811">
    <property type="term" value="F:hydrolase activity, acting on carbon-nitrogen (but not peptide) bonds, in linear amides"/>
    <property type="evidence" value="ECO:0007669"/>
    <property type="project" value="InterPro"/>
</dbReference>
<dbReference type="Pfam" id="PF05875">
    <property type="entry name" value="Ceramidase"/>
    <property type="match status" value="1"/>
</dbReference>